<dbReference type="InterPro" id="IPR001915">
    <property type="entry name" value="Peptidase_M48"/>
</dbReference>
<sequence length="660" mass="72976">MDFFEHQDRARTRSLWLVVAFILAVLAIITVAYAAVVIAIFALREGKPINFFDPRLVLGVAAGVVGLVLAAAFYKLRSLKRGGAAIAEMLEGKLLPRATHNADERKLLNVVEEMSIASGIPIPPVYVIDEPGINAFAAGYSPDDAVVGVTRGALRQLDRDELQGVIAHEYSHILNGDMRLNIRLMGMIFGITAIGFVGYGITRIVIAGGRARVHTRSNRKNGGGGAIIIFLGLGIALTIIGFVGTLFGNMIKAAVSRQREYLADAAAVQFTRNPEGIGSALQKIGSVGARMNHAEATELSHMFFADGVSNLFGFALATHPPLPRRILRILPDWDGVFPDAQQEGYAPDQDDRHTREQQRQKDKRTEHAQKLLAILTAGTLLDNATHHPDDAILTIGTTSKSHADYARLLLGAIPPLIRDAAAEPYGCRVLIYAYFLDQDPDQQAFQKDLLEQHADTNVAKLASELHQHTTRLPIEMRLPIVELCIPTLYELSQPQYELFLNVIDRLIQTDDKTTLREWVLRRLARRPYAVLYEGFDTTPGRQRIKDLKDQALQLLSLLAHIGHSDKETARHAFAAGINHLQMNADTQILPESFCTVDRFDHMIDTLNQLKPLEVRRLLGACAAVIKHDQKITVTEAELLRVISEQFSVPMPPMLPGQKFT</sequence>
<evidence type="ECO:0000256" key="1">
    <source>
        <dbReference type="ARBA" id="ARBA00001947"/>
    </source>
</evidence>
<dbReference type="CDD" id="cd07340">
    <property type="entry name" value="M48B_Htpx_like"/>
    <property type="match status" value="1"/>
</dbReference>
<dbReference type="Proteomes" id="UP000320386">
    <property type="component" value="Chromosome"/>
</dbReference>
<dbReference type="Pfam" id="PF01435">
    <property type="entry name" value="Peptidase_M48"/>
    <property type="match status" value="1"/>
</dbReference>
<evidence type="ECO:0000256" key="4">
    <source>
        <dbReference type="ARBA" id="ARBA00022692"/>
    </source>
</evidence>
<accession>A0A518BZ36</accession>
<evidence type="ECO:0000259" key="13">
    <source>
        <dbReference type="Pfam" id="PF01435"/>
    </source>
</evidence>
<keyword evidence="10 12" id="KW-0472">Membrane</keyword>
<organism evidence="14 15">
    <name type="scientific">Mucisphaera calidilacus</name>
    <dbReference type="NCBI Taxonomy" id="2527982"/>
    <lineage>
        <taxon>Bacteria</taxon>
        <taxon>Pseudomonadati</taxon>
        <taxon>Planctomycetota</taxon>
        <taxon>Phycisphaerae</taxon>
        <taxon>Phycisphaerales</taxon>
        <taxon>Phycisphaeraceae</taxon>
        <taxon>Mucisphaera</taxon>
    </lineage>
</organism>
<protein>
    <recommendedName>
        <fullName evidence="13">Peptidase M48 domain-containing protein</fullName>
    </recommendedName>
</protein>
<dbReference type="GO" id="GO:0004222">
    <property type="term" value="F:metalloendopeptidase activity"/>
    <property type="evidence" value="ECO:0007669"/>
    <property type="project" value="InterPro"/>
</dbReference>
<evidence type="ECO:0000256" key="12">
    <source>
        <dbReference type="SAM" id="Phobius"/>
    </source>
</evidence>
<feature type="transmembrane region" description="Helical" evidence="12">
    <location>
        <begin position="184"/>
        <end position="206"/>
    </location>
</feature>
<dbReference type="KEGG" id="mcad:Pan265_20970"/>
<keyword evidence="9" id="KW-0482">Metalloprotease</keyword>
<feature type="compositionally biased region" description="Basic and acidic residues" evidence="11">
    <location>
        <begin position="349"/>
        <end position="366"/>
    </location>
</feature>
<reference evidence="14 15" key="1">
    <citation type="submission" date="2019-02" db="EMBL/GenBank/DDBJ databases">
        <title>Deep-cultivation of Planctomycetes and their phenomic and genomic characterization uncovers novel biology.</title>
        <authorList>
            <person name="Wiegand S."/>
            <person name="Jogler M."/>
            <person name="Boedeker C."/>
            <person name="Pinto D."/>
            <person name="Vollmers J."/>
            <person name="Rivas-Marin E."/>
            <person name="Kohn T."/>
            <person name="Peeters S.H."/>
            <person name="Heuer A."/>
            <person name="Rast P."/>
            <person name="Oberbeckmann S."/>
            <person name="Bunk B."/>
            <person name="Jeske O."/>
            <person name="Meyerdierks A."/>
            <person name="Storesund J.E."/>
            <person name="Kallscheuer N."/>
            <person name="Luecker S."/>
            <person name="Lage O.M."/>
            <person name="Pohl T."/>
            <person name="Merkel B.J."/>
            <person name="Hornburger P."/>
            <person name="Mueller R.-W."/>
            <person name="Bruemmer F."/>
            <person name="Labrenz M."/>
            <person name="Spormann A.M."/>
            <person name="Op den Camp H."/>
            <person name="Overmann J."/>
            <person name="Amann R."/>
            <person name="Jetten M.S.M."/>
            <person name="Mascher T."/>
            <person name="Medema M.H."/>
            <person name="Devos D.P."/>
            <person name="Kaster A.-K."/>
            <person name="Ovreas L."/>
            <person name="Rohde M."/>
            <person name="Galperin M.Y."/>
            <person name="Jogler C."/>
        </authorList>
    </citation>
    <scope>NUCLEOTIDE SEQUENCE [LARGE SCALE GENOMIC DNA]</scope>
    <source>
        <strain evidence="14 15">Pan265</strain>
    </source>
</reference>
<keyword evidence="4 12" id="KW-0812">Transmembrane</keyword>
<evidence type="ECO:0000256" key="2">
    <source>
        <dbReference type="ARBA" id="ARBA00022475"/>
    </source>
</evidence>
<keyword evidence="15" id="KW-1185">Reference proteome</keyword>
<evidence type="ECO:0000256" key="6">
    <source>
        <dbReference type="ARBA" id="ARBA00022801"/>
    </source>
</evidence>
<proteinExistence type="predicted"/>
<feature type="transmembrane region" description="Helical" evidence="12">
    <location>
        <begin position="55"/>
        <end position="74"/>
    </location>
</feature>
<feature type="domain" description="Peptidase M48" evidence="13">
    <location>
        <begin position="103"/>
        <end position="328"/>
    </location>
</feature>
<keyword evidence="3" id="KW-0645">Protease</keyword>
<dbReference type="RefSeq" id="WP_236254830.1">
    <property type="nucleotide sequence ID" value="NZ_CP036280.1"/>
</dbReference>
<dbReference type="AlphaFoldDB" id="A0A518BZ36"/>
<feature type="transmembrane region" description="Helical" evidence="12">
    <location>
        <begin position="226"/>
        <end position="251"/>
    </location>
</feature>
<feature type="transmembrane region" description="Helical" evidence="12">
    <location>
        <begin position="15"/>
        <end position="43"/>
    </location>
</feature>
<keyword evidence="2" id="KW-1003">Cell membrane</keyword>
<evidence type="ECO:0000256" key="11">
    <source>
        <dbReference type="SAM" id="MobiDB-lite"/>
    </source>
</evidence>
<keyword evidence="8 12" id="KW-1133">Transmembrane helix</keyword>
<evidence type="ECO:0000313" key="15">
    <source>
        <dbReference type="Proteomes" id="UP000320386"/>
    </source>
</evidence>
<keyword evidence="7" id="KW-0862">Zinc</keyword>
<evidence type="ECO:0000256" key="10">
    <source>
        <dbReference type="ARBA" id="ARBA00023136"/>
    </source>
</evidence>
<name>A0A518BZ36_9BACT</name>
<gene>
    <name evidence="14" type="ORF">Pan265_20970</name>
</gene>
<dbReference type="InterPro" id="IPR050083">
    <property type="entry name" value="HtpX_protease"/>
</dbReference>
<dbReference type="PANTHER" id="PTHR43221:SF2">
    <property type="entry name" value="PROTEASE HTPX HOMOLOG"/>
    <property type="match status" value="1"/>
</dbReference>
<keyword evidence="6" id="KW-0378">Hydrolase</keyword>
<keyword evidence="5" id="KW-0479">Metal-binding</keyword>
<evidence type="ECO:0000256" key="8">
    <source>
        <dbReference type="ARBA" id="ARBA00022989"/>
    </source>
</evidence>
<evidence type="ECO:0000256" key="3">
    <source>
        <dbReference type="ARBA" id="ARBA00022670"/>
    </source>
</evidence>
<dbReference type="EMBL" id="CP036280">
    <property type="protein sequence ID" value="QDU72233.1"/>
    <property type="molecule type" value="Genomic_DNA"/>
</dbReference>
<dbReference type="GO" id="GO:0006508">
    <property type="term" value="P:proteolysis"/>
    <property type="evidence" value="ECO:0007669"/>
    <property type="project" value="UniProtKB-KW"/>
</dbReference>
<evidence type="ECO:0000256" key="9">
    <source>
        <dbReference type="ARBA" id="ARBA00023049"/>
    </source>
</evidence>
<dbReference type="GO" id="GO:0046872">
    <property type="term" value="F:metal ion binding"/>
    <property type="evidence" value="ECO:0007669"/>
    <property type="project" value="UniProtKB-KW"/>
</dbReference>
<dbReference type="PANTHER" id="PTHR43221">
    <property type="entry name" value="PROTEASE HTPX"/>
    <property type="match status" value="1"/>
</dbReference>
<dbReference type="Gene3D" id="3.30.2010.10">
    <property type="entry name" value="Metalloproteases ('zincins'), catalytic domain"/>
    <property type="match status" value="1"/>
</dbReference>
<evidence type="ECO:0000256" key="5">
    <source>
        <dbReference type="ARBA" id="ARBA00022723"/>
    </source>
</evidence>
<feature type="region of interest" description="Disordered" evidence="11">
    <location>
        <begin position="340"/>
        <end position="366"/>
    </location>
</feature>
<evidence type="ECO:0000256" key="7">
    <source>
        <dbReference type="ARBA" id="ARBA00022833"/>
    </source>
</evidence>
<comment type="cofactor">
    <cofactor evidence="1">
        <name>Zn(2+)</name>
        <dbReference type="ChEBI" id="CHEBI:29105"/>
    </cofactor>
</comment>
<evidence type="ECO:0000313" key="14">
    <source>
        <dbReference type="EMBL" id="QDU72233.1"/>
    </source>
</evidence>